<dbReference type="GO" id="GO:0070628">
    <property type="term" value="F:proteasome binding"/>
    <property type="evidence" value="ECO:0007669"/>
    <property type="project" value="TreeGrafter"/>
</dbReference>
<keyword evidence="4" id="KW-0647">Proteasome</keyword>
<keyword evidence="3" id="KW-0963">Cytoplasm</keyword>
<evidence type="ECO:0000313" key="9">
    <source>
        <dbReference type="Proteomes" id="UP001652628"/>
    </source>
</evidence>
<evidence type="ECO:0000313" key="10">
    <source>
        <dbReference type="RefSeq" id="XP_016923078.2"/>
    </source>
</evidence>
<dbReference type="Gene3D" id="2.30.29.70">
    <property type="entry name" value="Proteasomal ubiquitin receptor Rpn13/ADRM1"/>
    <property type="match status" value="1"/>
</dbReference>
<evidence type="ECO:0000256" key="1">
    <source>
        <dbReference type="ARBA" id="ARBA00004123"/>
    </source>
</evidence>
<feature type="domain" description="Pru" evidence="8">
    <location>
        <begin position="4"/>
        <end position="118"/>
    </location>
</feature>
<dbReference type="RefSeq" id="XP_016923078.2">
    <property type="nucleotide sequence ID" value="XM_017067589.4"/>
</dbReference>
<accession>A0AB39YW74</accession>
<dbReference type="PANTHER" id="PTHR12225">
    <property type="entry name" value="ADHESION REGULATING MOLECULE 1 110 KDA CELL MEMBRANE GLYCOPROTEIN"/>
    <property type="match status" value="1"/>
</dbReference>
<dbReference type="Gene3D" id="1.10.2020.20">
    <property type="match status" value="1"/>
</dbReference>
<dbReference type="GO" id="GO:0008541">
    <property type="term" value="C:proteasome regulatory particle, lid subcomplex"/>
    <property type="evidence" value="ECO:0007669"/>
    <property type="project" value="TreeGrafter"/>
</dbReference>
<dbReference type="GO" id="GO:0061133">
    <property type="term" value="F:endopeptidase activator activity"/>
    <property type="evidence" value="ECO:0007669"/>
    <property type="project" value="TreeGrafter"/>
</dbReference>
<dbReference type="AlphaFoldDB" id="A0AB39YW74"/>
<dbReference type="CTD" id="31433"/>
<dbReference type="PROSITE" id="PS51916">
    <property type="entry name" value="DEUBAD"/>
    <property type="match status" value="1"/>
</dbReference>
<evidence type="ECO:0000256" key="2">
    <source>
        <dbReference type="ARBA" id="ARBA00004496"/>
    </source>
</evidence>
<sequence length="318" mass="36640">MADSEAPNLIEYKVGRMILLGKMIEPDDRKGLLFVRRSAGDNQVHIHWMDRRTGAIELDILATPGDLEFRRIDQCKTGRVYALKYTRSTQRYFFWMQEPQMDKDVEFCQRLNELIASGPRKWDESAAAEGDVDTDVEQEGRHRRGFGGSENLQVLDEMRQMLKNSLARTTETWPQADEEEAVAPLAFQDPDAEILDLAIVLRFYGAEAVQNLLMSPRRREKLLAQLPRDPDEEEWDMQGNACHCESQIILDHLRSPQFYETLSYFSLGLHSGVPRSVLQPVLNNHDHREALDAAQSGDIERFLRVLHRNERDYNGPAD</sequence>
<name>A0AB39YW74_DROSZ</name>
<feature type="domain" description="DEUBAD" evidence="7">
    <location>
        <begin position="187"/>
        <end position="316"/>
    </location>
</feature>
<dbReference type="GO" id="GO:0005634">
    <property type="term" value="C:nucleus"/>
    <property type="evidence" value="ECO:0007669"/>
    <property type="project" value="UniProtKB-SubCell"/>
</dbReference>
<evidence type="ECO:0000256" key="4">
    <source>
        <dbReference type="ARBA" id="ARBA00022942"/>
    </source>
</evidence>
<keyword evidence="5" id="KW-0539">Nucleus</keyword>
<organism evidence="9 10">
    <name type="scientific">Drosophila suzukii</name>
    <name type="common">Spotted-wing drosophila fruit fly</name>
    <dbReference type="NCBI Taxonomy" id="28584"/>
    <lineage>
        <taxon>Eukaryota</taxon>
        <taxon>Metazoa</taxon>
        <taxon>Ecdysozoa</taxon>
        <taxon>Arthropoda</taxon>
        <taxon>Hexapoda</taxon>
        <taxon>Insecta</taxon>
        <taxon>Pterygota</taxon>
        <taxon>Neoptera</taxon>
        <taxon>Endopterygota</taxon>
        <taxon>Diptera</taxon>
        <taxon>Brachycera</taxon>
        <taxon>Muscomorpha</taxon>
        <taxon>Ephydroidea</taxon>
        <taxon>Drosophilidae</taxon>
        <taxon>Drosophila</taxon>
        <taxon>Sophophora</taxon>
    </lineage>
</organism>
<feature type="region of interest" description="Disordered" evidence="6">
    <location>
        <begin position="125"/>
        <end position="147"/>
    </location>
</feature>
<proteinExistence type="predicted"/>
<evidence type="ECO:0000256" key="5">
    <source>
        <dbReference type="ARBA" id="ARBA00023242"/>
    </source>
</evidence>
<dbReference type="InterPro" id="IPR038633">
    <property type="entry name" value="Rpn13/ADRM1_Pru_sf"/>
</dbReference>
<evidence type="ECO:0000256" key="6">
    <source>
        <dbReference type="SAM" id="MobiDB-lite"/>
    </source>
</evidence>
<protein>
    <submittedName>
        <fullName evidence="10">Proteasomal ubiquitin receptor ADRM1 homolog</fullName>
    </submittedName>
</protein>
<dbReference type="GeneID" id="108004639"/>
<reference evidence="10" key="1">
    <citation type="submission" date="2025-08" db="UniProtKB">
        <authorList>
            <consortium name="RefSeq"/>
        </authorList>
    </citation>
    <scope>IDENTIFICATION</scope>
</reference>
<evidence type="ECO:0000259" key="8">
    <source>
        <dbReference type="PROSITE" id="PS51917"/>
    </source>
</evidence>
<dbReference type="InterPro" id="IPR038108">
    <property type="entry name" value="RPN13_DEUBAD_sf"/>
</dbReference>
<evidence type="ECO:0000256" key="3">
    <source>
        <dbReference type="ARBA" id="ARBA00022490"/>
    </source>
</evidence>
<dbReference type="Pfam" id="PF04683">
    <property type="entry name" value="Rpn13_ADRM1_Pru"/>
    <property type="match status" value="1"/>
</dbReference>
<dbReference type="PANTHER" id="PTHR12225:SF0">
    <property type="entry name" value="PROTEASOMAL UBIQUITIN RECEPTOR ADRM1"/>
    <property type="match status" value="1"/>
</dbReference>
<dbReference type="InterPro" id="IPR006773">
    <property type="entry name" value="Rpn13/ADRM1"/>
</dbReference>
<dbReference type="Proteomes" id="UP001652628">
    <property type="component" value="Chromosome X"/>
</dbReference>
<comment type="subcellular location">
    <subcellularLocation>
        <location evidence="2">Cytoplasm</location>
    </subcellularLocation>
    <subcellularLocation>
        <location evidence="1">Nucleus</location>
    </subcellularLocation>
</comment>
<dbReference type="GO" id="GO:0005737">
    <property type="term" value="C:cytoplasm"/>
    <property type="evidence" value="ECO:0007669"/>
    <property type="project" value="UniProtKB-SubCell"/>
</dbReference>
<keyword evidence="9" id="KW-1185">Reference proteome</keyword>
<keyword evidence="10" id="KW-0675">Receptor</keyword>
<dbReference type="InterPro" id="IPR044868">
    <property type="entry name" value="Rpn13/ADRM1_Pru"/>
</dbReference>
<gene>
    <name evidence="10" type="primary">Rpn13R</name>
</gene>
<dbReference type="PROSITE" id="PS51917">
    <property type="entry name" value="PRU"/>
    <property type="match status" value="1"/>
</dbReference>
<evidence type="ECO:0000259" key="7">
    <source>
        <dbReference type="PROSITE" id="PS51916"/>
    </source>
</evidence>
<dbReference type="InterPro" id="IPR044867">
    <property type="entry name" value="DEUBAD_dom"/>
</dbReference>